<dbReference type="Pfam" id="PF13417">
    <property type="entry name" value="GST_N_3"/>
    <property type="match status" value="1"/>
</dbReference>
<dbReference type="InterPro" id="IPR036249">
    <property type="entry name" value="Thioredoxin-like_sf"/>
</dbReference>
<reference evidence="2 3" key="1">
    <citation type="journal article" date="2022" name="Environ. Microbiol. Rep.">
        <title>Eco-phylogenetic analyses reveal divergent evolution of vitamin B12 metabolism in the marine bacterial family 'Psychromonadaceae'.</title>
        <authorList>
            <person name="Jin X."/>
            <person name="Yang Y."/>
            <person name="Cao H."/>
            <person name="Gao B."/>
            <person name="Zhao Z."/>
        </authorList>
    </citation>
    <scope>NUCLEOTIDE SEQUENCE [LARGE SCALE GENOMIC DNA]</scope>
    <source>
        <strain evidence="2 3">MKS20</strain>
    </source>
</reference>
<dbReference type="Gene3D" id="3.40.30.10">
    <property type="entry name" value="Glutaredoxin"/>
    <property type="match status" value="1"/>
</dbReference>
<evidence type="ECO:0000313" key="2">
    <source>
        <dbReference type="EMBL" id="MCE2594348.1"/>
    </source>
</evidence>
<dbReference type="InterPro" id="IPR011767">
    <property type="entry name" value="GLR_AS"/>
</dbReference>
<dbReference type="PROSITE" id="PS00195">
    <property type="entry name" value="GLUTAREDOXIN_1"/>
    <property type="match status" value="1"/>
</dbReference>
<comment type="caution">
    <text evidence="2">The sequence shown here is derived from an EMBL/GenBank/DDBJ whole genome shotgun (WGS) entry which is preliminary data.</text>
</comment>
<evidence type="ECO:0000259" key="1">
    <source>
        <dbReference type="PROSITE" id="PS50404"/>
    </source>
</evidence>
<organism evidence="2 3">
    <name type="scientific">Motilimonas cestriensis</name>
    <dbReference type="NCBI Taxonomy" id="2742685"/>
    <lineage>
        <taxon>Bacteria</taxon>
        <taxon>Pseudomonadati</taxon>
        <taxon>Pseudomonadota</taxon>
        <taxon>Gammaproteobacteria</taxon>
        <taxon>Alteromonadales</taxon>
        <taxon>Alteromonadales genera incertae sedis</taxon>
        <taxon>Motilimonas</taxon>
    </lineage>
</organism>
<protein>
    <submittedName>
        <fullName evidence="2">Glutathione S-transferase N-terminal domain-containing protein</fullName>
    </submittedName>
</protein>
<dbReference type="PROSITE" id="PS50404">
    <property type="entry name" value="GST_NTER"/>
    <property type="match status" value="1"/>
</dbReference>
<dbReference type="RefSeq" id="WP_232800596.1">
    <property type="nucleotide sequence ID" value="NZ_CP170335.1"/>
</dbReference>
<evidence type="ECO:0000313" key="3">
    <source>
        <dbReference type="Proteomes" id="UP001201273"/>
    </source>
</evidence>
<accession>A0ABS8W9F5</accession>
<feature type="domain" description="GST N-terminal" evidence="1">
    <location>
        <begin position="6"/>
        <end position="86"/>
    </location>
</feature>
<sequence length="86" mass="10218">MTYSSKDVALYHFTACPYCRKVRDSLNEQKLNIELRDVRKHTHYHQELISKGGKATVPCLRIKEADGYRWLYESNDIIKFLKQQVK</sequence>
<dbReference type="InterPro" id="IPR004045">
    <property type="entry name" value="Glutathione_S-Trfase_N"/>
</dbReference>
<gene>
    <name evidence="2" type="ORF">K6Y31_05925</name>
</gene>
<proteinExistence type="predicted"/>
<dbReference type="SUPFAM" id="SSF52833">
    <property type="entry name" value="Thioredoxin-like"/>
    <property type="match status" value="1"/>
</dbReference>
<dbReference type="PROSITE" id="PS51354">
    <property type="entry name" value="GLUTAREDOXIN_2"/>
    <property type="match status" value="1"/>
</dbReference>
<dbReference type="Proteomes" id="UP001201273">
    <property type="component" value="Unassembled WGS sequence"/>
</dbReference>
<keyword evidence="3" id="KW-1185">Reference proteome</keyword>
<name>A0ABS8W9F5_9GAMM</name>
<dbReference type="EMBL" id="JAIMJA010000004">
    <property type="protein sequence ID" value="MCE2594348.1"/>
    <property type="molecule type" value="Genomic_DNA"/>
</dbReference>